<accession>A0A5C6CBU2</accession>
<reference evidence="1 2" key="1">
    <citation type="submission" date="2019-02" db="EMBL/GenBank/DDBJ databases">
        <title>Deep-cultivation of Planctomycetes and their phenomic and genomic characterization uncovers novel biology.</title>
        <authorList>
            <person name="Wiegand S."/>
            <person name="Jogler M."/>
            <person name="Boedeker C."/>
            <person name="Pinto D."/>
            <person name="Vollmers J."/>
            <person name="Rivas-Marin E."/>
            <person name="Kohn T."/>
            <person name="Peeters S.H."/>
            <person name="Heuer A."/>
            <person name="Rast P."/>
            <person name="Oberbeckmann S."/>
            <person name="Bunk B."/>
            <person name="Jeske O."/>
            <person name="Meyerdierks A."/>
            <person name="Storesund J.E."/>
            <person name="Kallscheuer N."/>
            <person name="Luecker S."/>
            <person name="Lage O.M."/>
            <person name="Pohl T."/>
            <person name="Merkel B.J."/>
            <person name="Hornburger P."/>
            <person name="Mueller R.-W."/>
            <person name="Bruemmer F."/>
            <person name="Labrenz M."/>
            <person name="Spormann A.M."/>
            <person name="Op Den Camp H."/>
            <person name="Overmann J."/>
            <person name="Amann R."/>
            <person name="Jetten M.S.M."/>
            <person name="Mascher T."/>
            <person name="Medema M.H."/>
            <person name="Devos D.P."/>
            <person name="Kaster A.-K."/>
            <person name="Ovreas L."/>
            <person name="Rohde M."/>
            <person name="Galperin M.Y."/>
            <person name="Jogler C."/>
        </authorList>
    </citation>
    <scope>NUCLEOTIDE SEQUENCE [LARGE SCALE GENOMIC DNA]</scope>
    <source>
        <strain evidence="1 2">Pla52o</strain>
    </source>
</reference>
<proteinExistence type="predicted"/>
<dbReference type="CDD" id="cd00551">
    <property type="entry name" value="AmyAc_family"/>
    <property type="match status" value="1"/>
</dbReference>
<comment type="caution">
    <text evidence="1">The sequence shown here is derived from an EMBL/GenBank/DDBJ whole genome shotgun (WGS) entry which is preliminary data.</text>
</comment>
<gene>
    <name evidence="1" type="ORF">Pla52o_38850</name>
</gene>
<dbReference type="OrthoDB" id="3652041at2"/>
<evidence type="ECO:0008006" key="3">
    <source>
        <dbReference type="Google" id="ProtNLM"/>
    </source>
</evidence>
<sequence>MLRRGFFKSGSQAIAAGSIALGSSALVSAKAEACVPSATSDRSPSLLRDYSEQDHRNRLQNIGLCTAAIRDCMRKHLVTNYLPAQCCYNLGEYPARQPWNPGDADEQELDRLKAIGVQVIQVFDDWNDSLRLFGGDKYSAVNPEGYHRFIEMVHRRGMKVLTYVSTGFIQRSDPDFDPKWSSEWNHLKVGYWSMARCSPASPGWRAFVMKKIVQIMDEYGNDGIYVDTGYLMNRHGYKHRMEAPVDEIVAFEETPEHDGAFADMLALVYAEVKHRGGILKLHVDGTDRPLTDLKTYDYLWVGEGVRNADEMREKVKKHAPYLVPCLDMGFTTLEAAHEPYLHSIPYLQFPVTMGGRIFTGERGMIPGIEYKDDFWMKRCRDAWQQYQTDPSKLHTYSAWDEVPGSPETRATYARWLKRYQPLVEEGTWAWLEIGDSNLFTTPLPEGVVASAFANRQLHLVLANYHREAVSVETSDAYVLDENASSPAKKSWNIPARSLLILRRPV</sequence>
<name>A0A5C6CBU2_9BACT</name>
<dbReference type="InterPro" id="IPR017853">
    <property type="entry name" value="GH"/>
</dbReference>
<dbReference type="EMBL" id="SJPT01000006">
    <property type="protein sequence ID" value="TWU21698.1"/>
    <property type="molecule type" value="Genomic_DNA"/>
</dbReference>
<evidence type="ECO:0000313" key="2">
    <source>
        <dbReference type="Proteomes" id="UP000316304"/>
    </source>
</evidence>
<protein>
    <recommendedName>
        <fullName evidence="3">Alpha-galactosidase</fullName>
    </recommendedName>
</protein>
<organism evidence="1 2">
    <name type="scientific">Novipirellula galeiformis</name>
    <dbReference type="NCBI Taxonomy" id="2528004"/>
    <lineage>
        <taxon>Bacteria</taxon>
        <taxon>Pseudomonadati</taxon>
        <taxon>Planctomycetota</taxon>
        <taxon>Planctomycetia</taxon>
        <taxon>Pirellulales</taxon>
        <taxon>Pirellulaceae</taxon>
        <taxon>Novipirellula</taxon>
    </lineage>
</organism>
<dbReference type="Proteomes" id="UP000316304">
    <property type="component" value="Unassembled WGS sequence"/>
</dbReference>
<dbReference type="SUPFAM" id="SSF51445">
    <property type="entry name" value="(Trans)glycosidases"/>
    <property type="match status" value="1"/>
</dbReference>
<dbReference type="Gene3D" id="3.20.20.70">
    <property type="entry name" value="Aldolase class I"/>
    <property type="match status" value="1"/>
</dbReference>
<dbReference type="InterPro" id="IPR013785">
    <property type="entry name" value="Aldolase_TIM"/>
</dbReference>
<dbReference type="RefSeq" id="WP_146595980.1">
    <property type="nucleotide sequence ID" value="NZ_SJPT01000006.1"/>
</dbReference>
<evidence type="ECO:0000313" key="1">
    <source>
        <dbReference type="EMBL" id="TWU21698.1"/>
    </source>
</evidence>
<dbReference type="AlphaFoldDB" id="A0A5C6CBU2"/>
<keyword evidence="2" id="KW-1185">Reference proteome</keyword>